<protein>
    <submittedName>
        <fullName evidence="3">NodT family efflux transporter outer membrane factor (OMF) lipoprotein</fullName>
    </submittedName>
</protein>
<accession>A0A7W6JNU0</accession>
<keyword evidence="2" id="KW-0472">Membrane</keyword>
<keyword evidence="4" id="KW-1185">Reference proteome</keyword>
<dbReference type="InterPro" id="IPR010131">
    <property type="entry name" value="MdtP/NodT-like"/>
</dbReference>
<keyword evidence="2" id="KW-1134">Transmembrane beta strand</keyword>
<gene>
    <name evidence="3" type="ORF">GGR46_000340</name>
</gene>
<evidence type="ECO:0000256" key="2">
    <source>
        <dbReference type="RuleBase" id="RU362097"/>
    </source>
</evidence>
<dbReference type="InterPro" id="IPR003423">
    <property type="entry name" value="OMP_efflux"/>
</dbReference>
<comment type="subcellular location">
    <subcellularLocation>
        <location evidence="2">Cell membrane</location>
        <topology evidence="2">Lipid-anchor</topology>
    </subcellularLocation>
</comment>
<dbReference type="EMBL" id="JACIEH010000001">
    <property type="protein sequence ID" value="MBB4096807.1"/>
    <property type="molecule type" value="Genomic_DNA"/>
</dbReference>
<dbReference type="Gene3D" id="2.20.200.10">
    <property type="entry name" value="Outer membrane efflux proteins (OEP)"/>
    <property type="match status" value="1"/>
</dbReference>
<name>A0A7W6JNU0_9SPHN</name>
<reference evidence="3 4" key="1">
    <citation type="submission" date="2020-08" db="EMBL/GenBank/DDBJ databases">
        <title>Genomic Encyclopedia of Type Strains, Phase IV (KMG-IV): sequencing the most valuable type-strain genomes for metagenomic binning, comparative biology and taxonomic classification.</title>
        <authorList>
            <person name="Goeker M."/>
        </authorList>
    </citation>
    <scope>NUCLEOTIDE SEQUENCE [LARGE SCALE GENOMIC DNA]</scope>
    <source>
        <strain evidence="3 4">DSM 101806</strain>
    </source>
</reference>
<dbReference type="RefSeq" id="WP_183993971.1">
    <property type="nucleotide sequence ID" value="NZ_JACIEH010000001.1"/>
</dbReference>
<dbReference type="Pfam" id="PF02321">
    <property type="entry name" value="OEP"/>
    <property type="match status" value="2"/>
</dbReference>
<evidence type="ECO:0000313" key="3">
    <source>
        <dbReference type="EMBL" id="MBB4096807.1"/>
    </source>
</evidence>
<evidence type="ECO:0000256" key="1">
    <source>
        <dbReference type="ARBA" id="ARBA00007613"/>
    </source>
</evidence>
<comment type="similarity">
    <text evidence="1 2">Belongs to the outer membrane factor (OMF) (TC 1.B.17) family.</text>
</comment>
<proteinExistence type="inferred from homology"/>
<dbReference type="PROSITE" id="PS51257">
    <property type="entry name" value="PROKAR_LIPOPROTEIN"/>
    <property type="match status" value="1"/>
</dbReference>
<dbReference type="Gene3D" id="1.20.1600.10">
    <property type="entry name" value="Outer membrane efflux proteins (OEP)"/>
    <property type="match status" value="1"/>
</dbReference>
<dbReference type="PANTHER" id="PTHR30203">
    <property type="entry name" value="OUTER MEMBRANE CATION EFFLUX PROTEIN"/>
    <property type="match status" value="1"/>
</dbReference>
<dbReference type="GO" id="GO:0005886">
    <property type="term" value="C:plasma membrane"/>
    <property type="evidence" value="ECO:0007669"/>
    <property type="project" value="UniProtKB-SubCell"/>
</dbReference>
<keyword evidence="2" id="KW-0812">Transmembrane</keyword>
<dbReference type="SUPFAM" id="SSF56954">
    <property type="entry name" value="Outer membrane efflux proteins (OEP)"/>
    <property type="match status" value="1"/>
</dbReference>
<dbReference type="Proteomes" id="UP000557392">
    <property type="component" value="Unassembled WGS sequence"/>
</dbReference>
<comment type="caution">
    <text evidence="3">The sequence shown here is derived from an EMBL/GenBank/DDBJ whole genome shotgun (WGS) entry which is preliminary data.</text>
</comment>
<dbReference type="AlphaFoldDB" id="A0A7W6JNU0"/>
<dbReference type="NCBIfam" id="TIGR01845">
    <property type="entry name" value="outer_NodT"/>
    <property type="match status" value="1"/>
</dbReference>
<evidence type="ECO:0000313" key="4">
    <source>
        <dbReference type="Proteomes" id="UP000557392"/>
    </source>
</evidence>
<keyword evidence="2 3" id="KW-0449">Lipoprotein</keyword>
<sequence>MRKFALLALLMTGACSMNPRLEVPAAPVPPTFAGAQDMEPPSAAAIGWREMFGDARLQRLIALGLENNRDLRVATLNVEAARSQFRVARGAQFPQLDANGSYTRQRTPSSTAAAGLGGALPGGVGAPAGFEFGQFTANAALTSFEIDLFGRLRSQSQAAFERYLGTEEGRRSARIALIASIADAYLNERLATEQLALTEHTLADWNSSLDIARRLREARQGSGLDVAQAEGQVRQAEADLAGGRRAVAEAGNALQLLVGAPLPADLPAPADLMAMDMLTHLPVGLSSDLLTNRPDIRQAERELRASNADVGAARAAFFPRISLTGLFGFTSLAFDKLFKGDNHNWSFTPSITQPIFNGGSLRGSLKLAEVRTSIAVAQYEQAIQVAFREVSDGIAGRETFGMQLASQRQALDAARKRVSLSTLRYKAGLDGRLDLLDAQRTEYAARQAMLNLRRQELSSAAGLYRALGGGDAAAEIEAAVSAGK</sequence>
<dbReference type="GO" id="GO:0015562">
    <property type="term" value="F:efflux transmembrane transporter activity"/>
    <property type="evidence" value="ECO:0007669"/>
    <property type="project" value="InterPro"/>
</dbReference>
<keyword evidence="2" id="KW-0564">Palmitate</keyword>
<organism evidence="3 4">
    <name type="scientific">Sphingomonas kyeonggiensis</name>
    <dbReference type="NCBI Taxonomy" id="1268553"/>
    <lineage>
        <taxon>Bacteria</taxon>
        <taxon>Pseudomonadati</taxon>
        <taxon>Pseudomonadota</taxon>
        <taxon>Alphaproteobacteria</taxon>
        <taxon>Sphingomonadales</taxon>
        <taxon>Sphingomonadaceae</taxon>
        <taxon>Sphingomonas</taxon>
    </lineage>
</organism>
<dbReference type="PANTHER" id="PTHR30203:SF32">
    <property type="entry name" value="CATION EFFLUX SYSTEM PROTEIN CUSC"/>
    <property type="match status" value="1"/>
</dbReference>